<dbReference type="InterPro" id="IPR050553">
    <property type="entry name" value="Thioredoxin_ResA/DsbE_sf"/>
</dbReference>
<dbReference type="Proteomes" id="UP001079657">
    <property type="component" value="Unassembled WGS sequence"/>
</dbReference>
<dbReference type="PANTHER" id="PTHR42852">
    <property type="entry name" value="THIOL:DISULFIDE INTERCHANGE PROTEIN DSBE"/>
    <property type="match status" value="1"/>
</dbReference>
<name>A0ABT4CLZ3_9CLOT</name>
<organism evidence="4 5">
    <name type="scientific">Clostridium ganghwense</name>
    <dbReference type="NCBI Taxonomy" id="312089"/>
    <lineage>
        <taxon>Bacteria</taxon>
        <taxon>Bacillati</taxon>
        <taxon>Bacillota</taxon>
        <taxon>Clostridia</taxon>
        <taxon>Eubacteriales</taxon>
        <taxon>Clostridiaceae</taxon>
        <taxon>Clostridium</taxon>
    </lineage>
</organism>
<comment type="caution">
    <text evidence="4">The sequence shown here is derived from an EMBL/GenBank/DDBJ whole genome shotgun (WGS) entry which is preliminary data.</text>
</comment>
<reference evidence="4" key="1">
    <citation type="submission" date="2022-12" db="EMBL/GenBank/DDBJ databases">
        <authorList>
            <person name="Wang J."/>
        </authorList>
    </citation>
    <scope>NUCLEOTIDE SEQUENCE</scope>
    <source>
        <strain evidence="4">HY-42-06</strain>
    </source>
</reference>
<dbReference type="PROSITE" id="PS51257">
    <property type="entry name" value="PROKAR_LIPOPROTEIN"/>
    <property type="match status" value="1"/>
</dbReference>
<evidence type="ECO:0000256" key="1">
    <source>
        <dbReference type="SAM" id="MobiDB-lite"/>
    </source>
</evidence>
<dbReference type="EMBL" id="JAPQES010000001">
    <property type="protein sequence ID" value="MCY6370072.1"/>
    <property type="molecule type" value="Genomic_DNA"/>
</dbReference>
<dbReference type="CDD" id="cd02966">
    <property type="entry name" value="TlpA_like_family"/>
    <property type="match status" value="1"/>
</dbReference>
<gene>
    <name evidence="4" type="ORF">OXH55_05455</name>
</gene>
<evidence type="ECO:0000313" key="5">
    <source>
        <dbReference type="Proteomes" id="UP001079657"/>
    </source>
</evidence>
<keyword evidence="5" id="KW-1185">Reference proteome</keyword>
<dbReference type="Pfam" id="PF08534">
    <property type="entry name" value="Redoxin"/>
    <property type="match status" value="1"/>
</dbReference>
<dbReference type="Gene3D" id="3.40.30.10">
    <property type="entry name" value="Glutaredoxin"/>
    <property type="match status" value="1"/>
</dbReference>
<dbReference type="PANTHER" id="PTHR42852:SF13">
    <property type="entry name" value="PROTEIN DIPZ"/>
    <property type="match status" value="1"/>
</dbReference>
<dbReference type="InterPro" id="IPR013766">
    <property type="entry name" value="Thioredoxin_domain"/>
</dbReference>
<evidence type="ECO:0000256" key="2">
    <source>
        <dbReference type="SAM" id="SignalP"/>
    </source>
</evidence>
<protein>
    <submittedName>
        <fullName evidence="4">Redoxin domain-containing protein</fullName>
    </submittedName>
</protein>
<keyword evidence="2" id="KW-0732">Signal</keyword>
<feature type="region of interest" description="Disordered" evidence="1">
    <location>
        <begin position="23"/>
        <end position="47"/>
    </location>
</feature>
<evidence type="ECO:0000259" key="3">
    <source>
        <dbReference type="PROSITE" id="PS51352"/>
    </source>
</evidence>
<dbReference type="SUPFAM" id="SSF52833">
    <property type="entry name" value="Thioredoxin-like"/>
    <property type="match status" value="1"/>
</dbReference>
<dbReference type="InterPro" id="IPR013740">
    <property type="entry name" value="Redoxin"/>
</dbReference>
<feature type="chain" id="PRO_5046547411" evidence="2">
    <location>
        <begin position="22"/>
        <end position="368"/>
    </location>
</feature>
<proteinExistence type="predicted"/>
<feature type="domain" description="Thioredoxin" evidence="3">
    <location>
        <begin position="219"/>
        <end position="365"/>
    </location>
</feature>
<dbReference type="RefSeq" id="WP_268048621.1">
    <property type="nucleotide sequence ID" value="NZ_JAPQES010000001.1"/>
</dbReference>
<evidence type="ECO:0000313" key="4">
    <source>
        <dbReference type="EMBL" id="MCY6370072.1"/>
    </source>
</evidence>
<sequence length="368" mass="42138">MKKKFLSILITALVCISIVGCGKSTDKSTQTENKTQQTENQKKASKNSHYKYSEMGFEYDIPEAWVGKEEIGPACVIPGKFGVAYIVGQIPYEFVPADHLKKLKELSKSAKTEEEQKKLYEEYKKKAKEFFTIIVLDKSKEKDGPKEDKERKEKVFSQYQHRDKVAEKDSLECYILYNDKYNEDGLSEEEKKEFKEAIKGIDEVKKSIKLFNPIDKEAKMMKHKNIEFKTKTLDGKEIDSNIFKDNKLTMVNIWATYCGPCIAEMQDLQKLYEEVKNENINLVGIVSDTYDDDENQALAKKILDKKGAKFTNIVPDEKLLNGFLKDIPGVPTTVFVDSKGNIIGKPIVGGNSKETYKKEIQERLNTLK</sequence>
<dbReference type="InterPro" id="IPR036249">
    <property type="entry name" value="Thioredoxin-like_sf"/>
</dbReference>
<dbReference type="PROSITE" id="PS51352">
    <property type="entry name" value="THIOREDOXIN_2"/>
    <property type="match status" value="1"/>
</dbReference>
<feature type="compositionally biased region" description="Low complexity" evidence="1">
    <location>
        <begin position="27"/>
        <end position="39"/>
    </location>
</feature>
<feature type="signal peptide" evidence="2">
    <location>
        <begin position="1"/>
        <end position="21"/>
    </location>
</feature>
<accession>A0ABT4CLZ3</accession>